<dbReference type="SMART" id="SM00823">
    <property type="entry name" value="PKS_PP"/>
    <property type="match status" value="1"/>
</dbReference>
<dbReference type="PANTHER" id="PTHR45527:SF1">
    <property type="entry name" value="FATTY ACID SYNTHASE"/>
    <property type="match status" value="1"/>
</dbReference>
<dbReference type="PROSITE" id="PS50075">
    <property type="entry name" value="CARRIER"/>
    <property type="match status" value="1"/>
</dbReference>
<evidence type="ECO:0000256" key="2">
    <source>
        <dbReference type="ARBA" id="ARBA00022450"/>
    </source>
</evidence>
<comment type="caution">
    <text evidence="6">The sequence shown here is derived from an EMBL/GenBank/DDBJ whole genome shotgun (WGS) entry which is preliminary data.</text>
</comment>
<comment type="cofactor">
    <cofactor evidence="1">
        <name>pantetheine 4'-phosphate</name>
        <dbReference type="ChEBI" id="CHEBI:47942"/>
    </cofactor>
</comment>
<evidence type="ECO:0000313" key="6">
    <source>
        <dbReference type="EMBL" id="MEU9350968.1"/>
    </source>
</evidence>
<dbReference type="PANTHER" id="PTHR45527">
    <property type="entry name" value="NONRIBOSOMAL PEPTIDE SYNTHETASE"/>
    <property type="match status" value="1"/>
</dbReference>
<dbReference type="Gene3D" id="3.30.559.30">
    <property type="entry name" value="Nonribosomal peptide synthetase, condensation domain"/>
    <property type="match status" value="1"/>
</dbReference>
<protein>
    <submittedName>
        <fullName evidence="6">Condensation domain-containing protein</fullName>
    </submittedName>
</protein>
<dbReference type="Proteomes" id="UP001551582">
    <property type="component" value="Unassembled WGS sequence"/>
</dbReference>
<dbReference type="Pfam" id="PF00550">
    <property type="entry name" value="PP-binding"/>
    <property type="match status" value="1"/>
</dbReference>
<keyword evidence="7" id="KW-1185">Reference proteome</keyword>
<dbReference type="Gene3D" id="1.10.1200.10">
    <property type="entry name" value="ACP-like"/>
    <property type="match status" value="1"/>
</dbReference>
<feature type="region of interest" description="Disordered" evidence="4">
    <location>
        <begin position="99"/>
        <end position="118"/>
    </location>
</feature>
<dbReference type="Gene3D" id="3.30.559.10">
    <property type="entry name" value="Chloramphenicol acetyltransferase-like domain"/>
    <property type="match status" value="1"/>
</dbReference>
<dbReference type="InterPro" id="IPR009081">
    <property type="entry name" value="PP-bd_ACP"/>
</dbReference>
<keyword evidence="3" id="KW-0597">Phosphoprotein</keyword>
<name>A0ABV3E1E2_9ACTN</name>
<reference evidence="6 7" key="1">
    <citation type="submission" date="2024-06" db="EMBL/GenBank/DDBJ databases">
        <title>The Natural Products Discovery Center: Release of the First 8490 Sequenced Strains for Exploring Actinobacteria Biosynthetic Diversity.</title>
        <authorList>
            <person name="Kalkreuter E."/>
            <person name="Kautsar S.A."/>
            <person name="Yang D."/>
            <person name="Bader C.D."/>
            <person name="Teijaro C.N."/>
            <person name="Fluegel L."/>
            <person name="Davis C.M."/>
            <person name="Simpson J.R."/>
            <person name="Lauterbach L."/>
            <person name="Steele A.D."/>
            <person name="Gui C."/>
            <person name="Meng S."/>
            <person name="Li G."/>
            <person name="Viehrig K."/>
            <person name="Ye F."/>
            <person name="Su P."/>
            <person name="Kiefer A.F."/>
            <person name="Nichols A."/>
            <person name="Cepeda A.J."/>
            <person name="Yan W."/>
            <person name="Fan B."/>
            <person name="Jiang Y."/>
            <person name="Adhikari A."/>
            <person name="Zheng C.-J."/>
            <person name="Schuster L."/>
            <person name="Cowan T.M."/>
            <person name="Smanski M.J."/>
            <person name="Chevrette M.G."/>
            <person name="De Carvalho L.P.S."/>
            <person name="Shen B."/>
        </authorList>
    </citation>
    <scope>NUCLEOTIDE SEQUENCE [LARGE SCALE GENOMIC DNA]</scope>
    <source>
        <strain evidence="6 7">NPDC048274</strain>
    </source>
</reference>
<dbReference type="RefSeq" id="WP_359977645.1">
    <property type="nucleotide sequence ID" value="NZ_JBEZLS010000005.1"/>
</dbReference>
<gene>
    <name evidence="6" type="ORF">AB0D65_08070</name>
</gene>
<dbReference type="SUPFAM" id="SSF52777">
    <property type="entry name" value="CoA-dependent acyltransferases"/>
    <property type="match status" value="2"/>
</dbReference>
<keyword evidence="2" id="KW-0596">Phosphopantetheine</keyword>
<feature type="compositionally biased region" description="Low complexity" evidence="4">
    <location>
        <begin position="99"/>
        <end position="111"/>
    </location>
</feature>
<evidence type="ECO:0000256" key="1">
    <source>
        <dbReference type="ARBA" id="ARBA00001957"/>
    </source>
</evidence>
<dbReference type="Pfam" id="PF00668">
    <property type="entry name" value="Condensation"/>
    <property type="match status" value="1"/>
</dbReference>
<dbReference type="InterPro" id="IPR036736">
    <property type="entry name" value="ACP-like_sf"/>
</dbReference>
<organism evidence="6 7">
    <name type="scientific">Streptomyces griseoloalbus</name>
    <dbReference type="NCBI Taxonomy" id="67303"/>
    <lineage>
        <taxon>Bacteria</taxon>
        <taxon>Bacillati</taxon>
        <taxon>Actinomycetota</taxon>
        <taxon>Actinomycetes</taxon>
        <taxon>Kitasatosporales</taxon>
        <taxon>Streptomycetaceae</taxon>
        <taxon>Streptomyces</taxon>
    </lineage>
</organism>
<proteinExistence type="predicted"/>
<sequence>MREEKGEALMDAGSSAPDRHDPRGVAEVSRRLWQDLLLVPAVDDDAHFFALGGHSMLATRLMSRMRKALDADLPAGLVFEHPVFADFVARTVAALSADRAPAPAGPRPSGRVTGPVSPQQERLLRIEDALGPSPVHNIVVPLEVDPPVDAAVLRLALHALLTRHGALRLAFPPADEGRGHRQAIVPPWTPDDVDLVEHPPAGTDARAEDAAVLKAVRRTHLRPFDLMRGNLLRAQVFRRRHAPDLLVLHLHHLAVDGVSQTVLLDDLAEAYTHLAASGRAPRADGDALTHIDYALRRGAGHDSTAAESGPHWTRVVRDLAADLAAAPEPAPRGVRYARRGAELDASVLRALRGWAGTEGATDFVAVTAAVAAALAGSSGRRRIGIGTLLDNRAHAAHERTVGPFANSTLLAVPVPDGATPRTVVRAARAQLAEARRWADSPLDDLLGPPSAALGLHPDDLVDAVVALDRPYRSPAGSALRLSPLYDHGGPLVRPALGPRLAVTLLAHDTGALRITVEQAEDAGHPGGDPGRPGRPDAVLRAVTDTLRLFAAAPDAALPQPAAPAAVPR</sequence>
<dbReference type="InterPro" id="IPR023213">
    <property type="entry name" value="CAT-like_dom_sf"/>
</dbReference>
<dbReference type="EMBL" id="JBEZLS010000005">
    <property type="protein sequence ID" value="MEU9350968.1"/>
    <property type="molecule type" value="Genomic_DNA"/>
</dbReference>
<dbReference type="InterPro" id="IPR001242">
    <property type="entry name" value="Condensation_dom"/>
</dbReference>
<feature type="domain" description="Carrier" evidence="5">
    <location>
        <begin position="20"/>
        <end position="95"/>
    </location>
</feature>
<accession>A0ABV3E1E2</accession>
<evidence type="ECO:0000256" key="4">
    <source>
        <dbReference type="SAM" id="MobiDB-lite"/>
    </source>
</evidence>
<evidence type="ECO:0000256" key="3">
    <source>
        <dbReference type="ARBA" id="ARBA00022553"/>
    </source>
</evidence>
<evidence type="ECO:0000313" key="7">
    <source>
        <dbReference type="Proteomes" id="UP001551582"/>
    </source>
</evidence>
<dbReference type="InterPro" id="IPR020806">
    <property type="entry name" value="PKS_PP-bd"/>
</dbReference>
<dbReference type="SUPFAM" id="SSF47336">
    <property type="entry name" value="ACP-like"/>
    <property type="match status" value="1"/>
</dbReference>
<feature type="region of interest" description="Disordered" evidence="4">
    <location>
        <begin position="1"/>
        <end position="24"/>
    </location>
</feature>
<evidence type="ECO:0000259" key="5">
    <source>
        <dbReference type="PROSITE" id="PS50075"/>
    </source>
</evidence>